<name>A0A5B6WZB0_9ROSI</name>
<dbReference type="Proteomes" id="UP000325315">
    <property type="component" value="Unassembled WGS sequence"/>
</dbReference>
<organism evidence="1 2">
    <name type="scientific">Gossypium australe</name>
    <dbReference type="NCBI Taxonomy" id="47621"/>
    <lineage>
        <taxon>Eukaryota</taxon>
        <taxon>Viridiplantae</taxon>
        <taxon>Streptophyta</taxon>
        <taxon>Embryophyta</taxon>
        <taxon>Tracheophyta</taxon>
        <taxon>Spermatophyta</taxon>
        <taxon>Magnoliopsida</taxon>
        <taxon>eudicotyledons</taxon>
        <taxon>Gunneridae</taxon>
        <taxon>Pentapetalae</taxon>
        <taxon>rosids</taxon>
        <taxon>malvids</taxon>
        <taxon>Malvales</taxon>
        <taxon>Malvaceae</taxon>
        <taxon>Malvoideae</taxon>
        <taxon>Gossypium</taxon>
    </lineage>
</organism>
<sequence>MKLKKCPRILRHQPLKPKHGEETSATIEALRHCDPISFESSVKEAKWKEAMNAEIEAIERNDT</sequence>
<evidence type="ECO:0000313" key="1">
    <source>
        <dbReference type="EMBL" id="KAA3487269.1"/>
    </source>
</evidence>
<comment type="caution">
    <text evidence="1">The sequence shown here is derived from an EMBL/GenBank/DDBJ whole genome shotgun (WGS) entry which is preliminary data.</text>
</comment>
<proteinExistence type="predicted"/>
<dbReference type="EMBL" id="SMMG02000001">
    <property type="protein sequence ID" value="KAA3487269.1"/>
    <property type="molecule type" value="Genomic_DNA"/>
</dbReference>
<keyword evidence="2" id="KW-1185">Reference proteome</keyword>
<accession>A0A5B6WZB0</accession>
<dbReference type="OrthoDB" id="1306217at2759"/>
<protein>
    <submittedName>
        <fullName evidence="1">Retrovirus-related pol polyprotein from transposon tnt 1-94</fullName>
    </submittedName>
</protein>
<reference evidence="2" key="1">
    <citation type="journal article" date="2019" name="Plant Biotechnol. J.">
        <title>Genome sequencing of the Australian wild diploid species Gossypium australe highlights disease resistance and delayed gland morphogenesis.</title>
        <authorList>
            <person name="Cai Y."/>
            <person name="Cai X."/>
            <person name="Wang Q."/>
            <person name="Wang P."/>
            <person name="Zhang Y."/>
            <person name="Cai C."/>
            <person name="Xu Y."/>
            <person name="Wang K."/>
            <person name="Zhou Z."/>
            <person name="Wang C."/>
            <person name="Geng S."/>
            <person name="Li B."/>
            <person name="Dong Q."/>
            <person name="Hou Y."/>
            <person name="Wang H."/>
            <person name="Ai P."/>
            <person name="Liu Z."/>
            <person name="Yi F."/>
            <person name="Sun M."/>
            <person name="An G."/>
            <person name="Cheng J."/>
            <person name="Zhang Y."/>
            <person name="Shi Q."/>
            <person name="Xie Y."/>
            <person name="Shi X."/>
            <person name="Chang Y."/>
            <person name="Huang F."/>
            <person name="Chen Y."/>
            <person name="Hong S."/>
            <person name="Mi L."/>
            <person name="Sun Q."/>
            <person name="Zhang L."/>
            <person name="Zhou B."/>
            <person name="Peng R."/>
            <person name="Zhang X."/>
            <person name="Liu F."/>
        </authorList>
    </citation>
    <scope>NUCLEOTIDE SEQUENCE [LARGE SCALE GENOMIC DNA]</scope>
    <source>
        <strain evidence="2">cv. PA1801</strain>
    </source>
</reference>
<gene>
    <name evidence="1" type="ORF">EPI10_031107</name>
</gene>
<evidence type="ECO:0000313" key="2">
    <source>
        <dbReference type="Proteomes" id="UP000325315"/>
    </source>
</evidence>
<dbReference type="AlphaFoldDB" id="A0A5B6WZB0"/>